<name>A0ACB8DGJ2_DERSI</name>
<accession>A0ACB8DGJ2</accession>
<reference evidence="1" key="1">
    <citation type="submission" date="2020-05" db="EMBL/GenBank/DDBJ databases">
        <title>Large-scale comparative analyses of tick genomes elucidate their genetic diversity and vector capacities.</title>
        <authorList>
            <person name="Jia N."/>
            <person name="Wang J."/>
            <person name="Shi W."/>
            <person name="Du L."/>
            <person name="Sun Y."/>
            <person name="Zhan W."/>
            <person name="Jiang J."/>
            <person name="Wang Q."/>
            <person name="Zhang B."/>
            <person name="Ji P."/>
            <person name="Sakyi L.B."/>
            <person name="Cui X."/>
            <person name="Yuan T."/>
            <person name="Jiang B."/>
            <person name="Yang W."/>
            <person name="Lam T.T.-Y."/>
            <person name="Chang Q."/>
            <person name="Ding S."/>
            <person name="Wang X."/>
            <person name="Zhu J."/>
            <person name="Ruan X."/>
            <person name="Zhao L."/>
            <person name="Wei J."/>
            <person name="Que T."/>
            <person name="Du C."/>
            <person name="Cheng J."/>
            <person name="Dai P."/>
            <person name="Han X."/>
            <person name="Huang E."/>
            <person name="Gao Y."/>
            <person name="Liu J."/>
            <person name="Shao H."/>
            <person name="Ye R."/>
            <person name="Li L."/>
            <person name="Wei W."/>
            <person name="Wang X."/>
            <person name="Wang C."/>
            <person name="Yang T."/>
            <person name="Huo Q."/>
            <person name="Li W."/>
            <person name="Guo W."/>
            <person name="Chen H."/>
            <person name="Zhou L."/>
            <person name="Ni X."/>
            <person name="Tian J."/>
            <person name="Zhou Y."/>
            <person name="Sheng Y."/>
            <person name="Liu T."/>
            <person name="Pan Y."/>
            <person name="Xia L."/>
            <person name="Li J."/>
            <person name="Zhao F."/>
            <person name="Cao W."/>
        </authorList>
    </citation>
    <scope>NUCLEOTIDE SEQUENCE</scope>
    <source>
        <strain evidence="1">Dsil-2018</strain>
    </source>
</reference>
<protein>
    <submittedName>
        <fullName evidence="1">Uncharacterized protein</fullName>
    </submittedName>
</protein>
<gene>
    <name evidence="1" type="ORF">HPB49_022701</name>
</gene>
<evidence type="ECO:0000313" key="2">
    <source>
        <dbReference type="Proteomes" id="UP000821865"/>
    </source>
</evidence>
<proteinExistence type="predicted"/>
<comment type="caution">
    <text evidence="1">The sequence shown here is derived from an EMBL/GenBank/DDBJ whole genome shotgun (WGS) entry which is preliminary data.</text>
</comment>
<dbReference type="EMBL" id="CM023471">
    <property type="protein sequence ID" value="KAH7967110.1"/>
    <property type="molecule type" value="Genomic_DNA"/>
</dbReference>
<sequence>MEPIIAWRRAEGSTVTPGQKLIFRALFAPLLASGIIASTALIERSSIARHDAERQRNRCYGGIGNRCGFVDRVTRTDPSDGPLETSVRYVAVSWDDCSATLRRSSHIRLFHRRNQSREQRLLAIQQAASAASRGQHLSRDMKALLTNLSPAERRLVAIKNNLQVTPGQAVPFRRVRSQSVMFQADPSRRSPVRARSLSVSDFGERPRLQSFGAAERLTAHEEDDRFRRYTRQVYVLFAVLAAVVAAVACYTFQRIRHRRDQQPQDAAQQLDL</sequence>
<keyword evidence="2" id="KW-1185">Reference proteome</keyword>
<evidence type="ECO:0000313" key="1">
    <source>
        <dbReference type="EMBL" id="KAH7967110.1"/>
    </source>
</evidence>
<organism evidence="1 2">
    <name type="scientific">Dermacentor silvarum</name>
    <name type="common">Tick</name>
    <dbReference type="NCBI Taxonomy" id="543639"/>
    <lineage>
        <taxon>Eukaryota</taxon>
        <taxon>Metazoa</taxon>
        <taxon>Ecdysozoa</taxon>
        <taxon>Arthropoda</taxon>
        <taxon>Chelicerata</taxon>
        <taxon>Arachnida</taxon>
        <taxon>Acari</taxon>
        <taxon>Parasitiformes</taxon>
        <taxon>Ixodida</taxon>
        <taxon>Ixodoidea</taxon>
        <taxon>Ixodidae</taxon>
        <taxon>Rhipicephalinae</taxon>
        <taxon>Dermacentor</taxon>
    </lineage>
</organism>
<dbReference type="Proteomes" id="UP000821865">
    <property type="component" value="Chromosome 2"/>
</dbReference>